<evidence type="ECO:0000256" key="9">
    <source>
        <dbReference type="ARBA" id="ARBA00023212"/>
    </source>
</evidence>
<keyword evidence="3" id="KW-0963">Cytoplasm</keyword>
<keyword evidence="8" id="KW-0505">Motor protein</keyword>
<evidence type="ECO:0000313" key="13">
    <source>
        <dbReference type="Proteomes" id="UP000641646"/>
    </source>
</evidence>
<keyword evidence="6 10" id="KW-0802">TPR repeat</keyword>
<evidence type="ECO:0000256" key="1">
    <source>
        <dbReference type="ARBA" id="ARBA00004245"/>
    </source>
</evidence>
<dbReference type="GO" id="GO:0005874">
    <property type="term" value="C:microtubule"/>
    <property type="evidence" value="ECO:0007669"/>
    <property type="project" value="UniProtKB-KW"/>
</dbReference>
<proteinExistence type="inferred from homology"/>
<dbReference type="AlphaFoldDB" id="A0A926VCE2"/>
<dbReference type="InterPro" id="IPR011990">
    <property type="entry name" value="TPR-like_helical_dom_sf"/>
</dbReference>
<reference evidence="12" key="1">
    <citation type="journal article" date="2015" name="ISME J.">
        <title>Draft Genome Sequence of Streptomyces incarnatus NRRL8089, which Produces the Nucleoside Antibiotic Sinefungin.</title>
        <authorList>
            <person name="Oshima K."/>
            <person name="Hattori M."/>
            <person name="Shimizu H."/>
            <person name="Fukuda K."/>
            <person name="Nemoto M."/>
            <person name="Inagaki K."/>
            <person name="Tamura T."/>
        </authorList>
    </citation>
    <scope>NUCLEOTIDE SEQUENCE</scope>
    <source>
        <strain evidence="12">FACHB-1375</strain>
    </source>
</reference>
<dbReference type="SMART" id="SM00028">
    <property type="entry name" value="TPR"/>
    <property type="match status" value="7"/>
</dbReference>
<feature type="repeat" description="TPR" evidence="10">
    <location>
        <begin position="480"/>
        <end position="513"/>
    </location>
</feature>
<evidence type="ECO:0000313" key="12">
    <source>
        <dbReference type="EMBL" id="MBD2180297.1"/>
    </source>
</evidence>
<dbReference type="GO" id="GO:0019894">
    <property type="term" value="F:kinesin binding"/>
    <property type="evidence" value="ECO:0007669"/>
    <property type="project" value="TreeGrafter"/>
</dbReference>
<protein>
    <submittedName>
        <fullName evidence="12">Tetratricopeptide repeat protein</fullName>
    </submittedName>
</protein>
<keyword evidence="7" id="KW-0175">Coiled coil</keyword>
<organism evidence="12 13">
    <name type="scientific">Aerosakkonema funiforme FACHB-1375</name>
    <dbReference type="NCBI Taxonomy" id="2949571"/>
    <lineage>
        <taxon>Bacteria</taxon>
        <taxon>Bacillati</taxon>
        <taxon>Cyanobacteriota</taxon>
        <taxon>Cyanophyceae</taxon>
        <taxon>Oscillatoriophycideae</taxon>
        <taxon>Aerosakkonematales</taxon>
        <taxon>Aerosakkonemataceae</taxon>
        <taxon>Aerosakkonema</taxon>
    </lineage>
</organism>
<feature type="domain" description="NB-ARC" evidence="11">
    <location>
        <begin position="67"/>
        <end position="197"/>
    </location>
</feature>
<dbReference type="Pfam" id="PF13374">
    <property type="entry name" value="TPR_10"/>
    <property type="match status" value="2"/>
</dbReference>
<dbReference type="EMBL" id="JACJPW010000007">
    <property type="protein sequence ID" value="MBD2180297.1"/>
    <property type="molecule type" value="Genomic_DNA"/>
</dbReference>
<evidence type="ECO:0000256" key="4">
    <source>
        <dbReference type="ARBA" id="ARBA00022701"/>
    </source>
</evidence>
<keyword evidence="13" id="KW-1185">Reference proteome</keyword>
<feature type="repeat" description="TPR" evidence="10">
    <location>
        <begin position="606"/>
        <end position="639"/>
    </location>
</feature>
<feature type="repeat" description="TPR" evidence="10">
    <location>
        <begin position="522"/>
        <end position="555"/>
    </location>
</feature>
<evidence type="ECO:0000256" key="2">
    <source>
        <dbReference type="ARBA" id="ARBA00009622"/>
    </source>
</evidence>
<evidence type="ECO:0000256" key="10">
    <source>
        <dbReference type="PROSITE-ProRule" id="PRU00339"/>
    </source>
</evidence>
<keyword evidence="4" id="KW-0493">Microtubule</keyword>
<dbReference type="Pfam" id="PF00931">
    <property type="entry name" value="NB-ARC"/>
    <property type="match status" value="1"/>
</dbReference>
<dbReference type="GO" id="GO:0007018">
    <property type="term" value="P:microtubule-based movement"/>
    <property type="evidence" value="ECO:0007669"/>
    <property type="project" value="TreeGrafter"/>
</dbReference>
<evidence type="ECO:0000256" key="6">
    <source>
        <dbReference type="ARBA" id="ARBA00022803"/>
    </source>
</evidence>
<dbReference type="Gene3D" id="1.25.40.10">
    <property type="entry name" value="Tetratricopeptide repeat domain"/>
    <property type="match status" value="2"/>
</dbReference>
<feature type="repeat" description="TPR" evidence="10">
    <location>
        <begin position="648"/>
        <end position="681"/>
    </location>
</feature>
<dbReference type="PANTHER" id="PTHR45783">
    <property type="entry name" value="KINESIN LIGHT CHAIN"/>
    <property type="match status" value="1"/>
</dbReference>
<dbReference type="SUPFAM" id="SSF48452">
    <property type="entry name" value="TPR-like"/>
    <property type="match status" value="3"/>
</dbReference>
<evidence type="ECO:0000256" key="3">
    <source>
        <dbReference type="ARBA" id="ARBA00022490"/>
    </source>
</evidence>
<comment type="subcellular location">
    <subcellularLocation>
        <location evidence="1">Cytoplasm</location>
        <location evidence="1">Cytoskeleton</location>
    </subcellularLocation>
</comment>
<comment type="caution">
    <text evidence="12">The sequence shown here is derived from an EMBL/GenBank/DDBJ whole genome shotgun (WGS) entry which is preliminary data.</text>
</comment>
<evidence type="ECO:0000259" key="11">
    <source>
        <dbReference type="Pfam" id="PF00931"/>
    </source>
</evidence>
<name>A0A926VCE2_9CYAN</name>
<keyword evidence="5" id="KW-0677">Repeat</keyword>
<dbReference type="Gene3D" id="1.10.8.430">
    <property type="entry name" value="Helical domain of apoptotic protease-activating factors"/>
    <property type="match status" value="1"/>
</dbReference>
<gene>
    <name evidence="12" type="ORF">H6G03_04090</name>
</gene>
<reference evidence="12" key="2">
    <citation type="submission" date="2020-08" db="EMBL/GenBank/DDBJ databases">
        <authorList>
            <person name="Chen M."/>
            <person name="Teng W."/>
            <person name="Zhao L."/>
            <person name="Hu C."/>
            <person name="Zhou Y."/>
            <person name="Han B."/>
            <person name="Song L."/>
            <person name="Shu W."/>
        </authorList>
    </citation>
    <scope>NUCLEOTIDE SEQUENCE</scope>
    <source>
        <strain evidence="12">FACHB-1375</strain>
    </source>
</reference>
<dbReference type="SUPFAM" id="SSF52540">
    <property type="entry name" value="P-loop containing nucleoside triphosphate hydrolases"/>
    <property type="match status" value="1"/>
</dbReference>
<dbReference type="Gene3D" id="3.40.50.300">
    <property type="entry name" value="P-loop containing nucleotide triphosphate hydrolases"/>
    <property type="match status" value="1"/>
</dbReference>
<evidence type="ECO:0000256" key="8">
    <source>
        <dbReference type="ARBA" id="ARBA00023175"/>
    </source>
</evidence>
<dbReference type="PANTHER" id="PTHR45783:SF3">
    <property type="entry name" value="KINESIN LIGHT CHAIN"/>
    <property type="match status" value="1"/>
</dbReference>
<dbReference type="InterPro" id="IPR019734">
    <property type="entry name" value="TPR_rpt"/>
</dbReference>
<comment type="similarity">
    <text evidence="2">Belongs to the kinesin light chain family.</text>
</comment>
<dbReference type="GO" id="GO:0005871">
    <property type="term" value="C:kinesin complex"/>
    <property type="evidence" value="ECO:0007669"/>
    <property type="project" value="InterPro"/>
</dbReference>
<dbReference type="Pfam" id="PF13424">
    <property type="entry name" value="TPR_12"/>
    <property type="match status" value="2"/>
</dbReference>
<dbReference type="Proteomes" id="UP000641646">
    <property type="component" value="Unassembled WGS sequence"/>
</dbReference>
<evidence type="ECO:0000256" key="5">
    <source>
        <dbReference type="ARBA" id="ARBA00022737"/>
    </source>
</evidence>
<dbReference type="PRINTS" id="PR00381">
    <property type="entry name" value="KINESINLIGHT"/>
</dbReference>
<keyword evidence="9" id="KW-0206">Cytoskeleton</keyword>
<dbReference type="GO" id="GO:0043531">
    <property type="term" value="F:ADP binding"/>
    <property type="evidence" value="ECO:0007669"/>
    <property type="project" value="InterPro"/>
</dbReference>
<dbReference type="InterPro" id="IPR002151">
    <property type="entry name" value="Kinesin_light"/>
</dbReference>
<dbReference type="InterPro" id="IPR042197">
    <property type="entry name" value="Apaf_helical"/>
</dbReference>
<evidence type="ECO:0000256" key="7">
    <source>
        <dbReference type="ARBA" id="ARBA00023054"/>
    </source>
</evidence>
<dbReference type="RefSeq" id="WP_190462350.1">
    <property type="nucleotide sequence ID" value="NZ_JACJPW010000007.1"/>
</dbReference>
<dbReference type="PROSITE" id="PS50005">
    <property type="entry name" value="TPR"/>
    <property type="match status" value="4"/>
</dbReference>
<dbReference type="PROSITE" id="PS50293">
    <property type="entry name" value="TPR_REGION"/>
    <property type="match status" value="1"/>
</dbReference>
<dbReference type="GO" id="GO:0005737">
    <property type="term" value="C:cytoplasm"/>
    <property type="evidence" value="ECO:0007669"/>
    <property type="project" value="TreeGrafter"/>
</dbReference>
<dbReference type="InterPro" id="IPR002182">
    <property type="entry name" value="NB-ARC"/>
</dbReference>
<accession>A0A926VCE2</accession>
<dbReference type="InterPro" id="IPR027417">
    <property type="entry name" value="P-loop_NTPase"/>
</dbReference>
<sequence length="777" mass="88200">MSDRPNPEQVLQSLLQNVQVGGNLTTGDISQILNLFISINQPESFNPTGIPQNIPSSGTIRFVGRSEELERLHQMLQQNNRVVIAAIEGMGGVGKTELAIQYALLHLLLLTYPGGICWLQARDEDVGIQIVRFAQAKLGVNPPEGWDLPSQVDFCWSRWHEGNVLVVLDDVNDYPKVEPYLPPQPSRFKVLITTRLQLDLPQSFTLDVLDESAALELLQEWIGAQKINHELADAKELCQRLGYLPLALNLVGRYVKKRKISLAEMLRRLEKKRLKQESFERDKNDPAWTLNVKRGVAAAFELSWEELSEEAQHLGCLLSLFALAPIPWSLVESVATGKDAEDLEDARVELEGLHLIQGEDTYRLHQLIREFFQEKLAQSAEADKLKRAFAAAMATVAKQIPDRHSLTLEQFALFSPTIPHMVEVANYLASYLMDEDLVGYFNILGGFYERQGFYDQGETLHRKCLTIAQTRFGSEHPAVAQSMNDLAFLYWQQGRYSQAEPLYMQALQLNRHLLGENHPDVATNLDNLAKVYDDQGRYDEAEQLYLQALKLRQELLGHESLGVSLTLNNLANLYTSQKRYGEAEVLYFQALEISKRLLEYNHPHVATALNNLAFLYWKQSRYNEAEPLYKQALELNERLLGENHPNVASNLDNLAKVYYRQGHYSKAEPLYLRALELKENRLGEKHPDVALTLNNLAVLYEAQCCYSKAQLLYVQSLTVGECQLGSEHPRMVMFRRNFASFLRQAICEGRADLEALPDSPTIQAILAEVQASLEQSE</sequence>